<dbReference type="PANTHER" id="PTHR24093">
    <property type="entry name" value="CATION TRANSPORTING ATPASE"/>
    <property type="match status" value="1"/>
</dbReference>
<name>A0A498HKT4_MALDO</name>
<organism evidence="3 4">
    <name type="scientific">Malus domestica</name>
    <name type="common">Apple</name>
    <name type="synonym">Pyrus malus</name>
    <dbReference type="NCBI Taxonomy" id="3750"/>
    <lineage>
        <taxon>Eukaryota</taxon>
        <taxon>Viridiplantae</taxon>
        <taxon>Streptophyta</taxon>
        <taxon>Embryophyta</taxon>
        <taxon>Tracheophyta</taxon>
        <taxon>Spermatophyta</taxon>
        <taxon>Magnoliopsida</taxon>
        <taxon>eudicotyledons</taxon>
        <taxon>Gunneridae</taxon>
        <taxon>Pentapetalae</taxon>
        <taxon>rosids</taxon>
        <taxon>fabids</taxon>
        <taxon>Rosales</taxon>
        <taxon>Rosaceae</taxon>
        <taxon>Amygdaloideae</taxon>
        <taxon>Maleae</taxon>
        <taxon>Malus</taxon>
    </lineage>
</organism>
<dbReference type="InterPro" id="IPR023298">
    <property type="entry name" value="ATPase_P-typ_TM_dom_sf"/>
</dbReference>
<dbReference type="GO" id="GO:0005886">
    <property type="term" value="C:plasma membrane"/>
    <property type="evidence" value="ECO:0007669"/>
    <property type="project" value="TreeGrafter"/>
</dbReference>
<reference evidence="3 4" key="1">
    <citation type="submission" date="2018-10" db="EMBL/GenBank/DDBJ databases">
        <title>A high-quality apple genome assembly.</title>
        <authorList>
            <person name="Hu J."/>
        </authorList>
    </citation>
    <scope>NUCLEOTIDE SEQUENCE [LARGE SCALE GENOMIC DNA]</scope>
    <source>
        <strain evidence="4">cv. HFTH1</strain>
        <tissue evidence="3">Young leaf</tissue>
    </source>
</reference>
<keyword evidence="2" id="KW-0472">Membrane</keyword>
<accession>A0A498HKT4</accession>
<feature type="transmembrane region" description="Helical" evidence="2">
    <location>
        <begin position="47"/>
        <end position="67"/>
    </location>
</feature>
<evidence type="ECO:0000313" key="3">
    <source>
        <dbReference type="EMBL" id="RXH70512.1"/>
    </source>
</evidence>
<gene>
    <name evidence="3" type="ORF">DVH24_013258</name>
</gene>
<evidence type="ECO:0000313" key="4">
    <source>
        <dbReference type="Proteomes" id="UP000290289"/>
    </source>
</evidence>
<dbReference type="PANTHER" id="PTHR24093:SF434">
    <property type="entry name" value="CALCIUM-TRANSPORTING ATPASE 13, PLASMA MEMBRANE-TYPE-RELATED"/>
    <property type="match status" value="1"/>
</dbReference>
<evidence type="ECO:0008006" key="5">
    <source>
        <dbReference type="Google" id="ProtNLM"/>
    </source>
</evidence>
<dbReference type="SUPFAM" id="SSF81665">
    <property type="entry name" value="Calcium ATPase, transmembrane domain M"/>
    <property type="match status" value="1"/>
</dbReference>
<sequence>MRIQGTEVAKDSSGVVIMDDNFASLVTVLRWGRCVYNNIQKFIQFQLTINIAAIGINFIAPISAAIAKEKPIKEPMEKPPVSRTEPLITSIMWRNLPQFLYQIGILLIMQFKGEKIFGVDDKATTALILQ</sequence>
<evidence type="ECO:0000256" key="2">
    <source>
        <dbReference type="SAM" id="Phobius"/>
    </source>
</evidence>
<dbReference type="AlphaFoldDB" id="A0A498HKT4"/>
<comment type="caution">
    <text evidence="3">The sequence shown here is derived from an EMBL/GenBank/DDBJ whole genome shotgun (WGS) entry which is preliminary data.</text>
</comment>
<dbReference type="SUPFAM" id="SSF56784">
    <property type="entry name" value="HAD-like"/>
    <property type="match status" value="1"/>
</dbReference>
<dbReference type="STRING" id="3750.A0A498HKT4"/>
<protein>
    <recommendedName>
        <fullName evidence="5">Cation-transporting P-type ATPase C-terminal domain-containing protein</fullName>
    </recommendedName>
</protein>
<keyword evidence="1" id="KW-0460">Magnesium</keyword>
<proteinExistence type="predicted"/>
<dbReference type="EMBL" id="RDQH01000342">
    <property type="protein sequence ID" value="RXH70512.1"/>
    <property type="molecule type" value="Genomic_DNA"/>
</dbReference>
<keyword evidence="4" id="KW-1185">Reference proteome</keyword>
<dbReference type="Gene3D" id="1.20.1110.10">
    <property type="entry name" value="Calcium-transporting ATPase, transmembrane domain"/>
    <property type="match status" value="1"/>
</dbReference>
<dbReference type="GO" id="GO:0005388">
    <property type="term" value="F:P-type calcium transporter activity"/>
    <property type="evidence" value="ECO:0007669"/>
    <property type="project" value="TreeGrafter"/>
</dbReference>
<keyword evidence="2" id="KW-0812">Transmembrane</keyword>
<dbReference type="Proteomes" id="UP000290289">
    <property type="component" value="Chromosome 16"/>
</dbReference>
<keyword evidence="2" id="KW-1133">Transmembrane helix</keyword>
<evidence type="ECO:0000256" key="1">
    <source>
        <dbReference type="ARBA" id="ARBA00022842"/>
    </source>
</evidence>
<dbReference type="InterPro" id="IPR036412">
    <property type="entry name" value="HAD-like_sf"/>
</dbReference>